<dbReference type="STRING" id="323098.Nwi_2827"/>
<accession>Q3SNR1</accession>
<reference evidence="1 2" key="1">
    <citation type="journal article" date="2006" name="Appl. Environ. Microbiol.">
        <title>Genome sequence of the chemolithoautotrophic nitrite-oxidizing bacterium Nitrobacter winogradskyi Nb-255.</title>
        <authorList>
            <person name="Starkenburg S.R."/>
            <person name="Chain P.S."/>
            <person name="Sayavedra-Soto L.A."/>
            <person name="Hauser L."/>
            <person name="Land M.L."/>
            <person name="Larimer F.W."/>
            <person name="Malfatti S.A."/>
            <person name="Klotz M.G."/>
            <person name="Bottomley P.J."/>
            <person name="Arp D.J."/>
            <person name="Hickey W.J."/>
        </authorList>
    </citation>
    <scope>NUCLEOTIDE SEQUENCE [LARGE SCALE GENOMIC DNA]</scope>
    <source>
        <strain evidence="2">ATCC 25391 / DSM 10237 / CIP 104748 / NCIMB 11846 / Nb-255</strain>
    </source>
</reference>
<proteinExistence type="predicted"/>
<dbReference type="AlphaFoldDB" id="Q3SNR1"/>
<dbReference type="EMBL" id="CP000115">
    <property type="protein sequence ID" value="ABA06080.1"/>
    <property type="molecule type" value="Genomic_DNA"/>
</dbReference>
<dbReference type="RefSeq" id="WP_011316020.1">
    <property type="nucleotide sequence ID" value="NC_007406.1"/>
</dbReference>
<dbReference type="Proteomes" id="UP000002531">
    <property type="component" value="Chromosome"/>
</dbReference>
<sequence>MTLQNLDDIVAAQVPLILPDTCILLDILRSPRRDNVDARSVLSAKAIAEAVKLIGSVGSVVASQVCDELSDNRGRVRQETEDGLRKLQIELQRIDGWSGALGVNGQADLSHGLNAVSRCELILVDWVDASLVAPTTDTLTGRAHRRMMQRATPARQGKDSFKDCLVVETYLTLAKELRVKGYTERIVFASSNTAEFIERPGSQLHADIAQEFAVVGIEYARALHEAAYRLGLNTQA</sequence>
<dbReference type="OrthoDB" id="8450129at2"/>
<gene>
    <name evidence="1" type="ordered locus">Nwi_2827</name>
</gene>
<evidence type="ECO:0000313" key="2">
    <source>
        <dbReference type="Proteomes" id="UP000002531"/>
    </source>
</evidence>
<dbReference type="KEGG" id="nwi:Nwi_2827"/>
<evidence type="ECO:0000313" key="1">
    <source>
        <dbReference type="EMBL" id="ABA06080.1"/>
    </source>
</evidence>
<name>Q3SNR1_NITWN</name>
<dbReference type="eggNOG" id="ENOG5032VMM">
    <property type="taxonomic scope" value="Bacteria"/>
</dbReference>
<protein>
    <submittedName>
        <fullName evidence="1">Uncharacterized protein</fullName>
    </submittedName>
</protein>
<organism evidence="1 2">
    <name type="scientific">Nitrobacter winogradskyi (strain ATCC 25391 / DSM 10237 / CIP 104748 / NCIMB 11846 / Nb-255)</name>
    <dbReference type="NCBI Taxonomy" id="323098"/>
    <lineage>
        <taxon>Bacteria</taxon>
        <taxon>Pseudomonadati</taxon>
        <taxon>Pseudomonadota</taxon>
        <taxon>Alphaproteobacteria</taxon>
        <taxon>Hyphomicrobiales</taxon>
        <taxon>Nitrobacteraceae</taxon>
        <taxon>Nitrobacter</taxon>
    </lineage>
</organism>
<keyword evidence="2" id="KW-1185">Reference proteome</keyword>
<dbReference type="HOGENOM" id="CLU_1155319_0_0_5"/>